<feature type="transmembrane region" description="Helical" evidence="7">
    <location>
        <begin position="64"/>
        <end position="86"/>
    </location>
</feature>
<proteinExistence type="predicted"/>
<dbReference type="SUPFAM" id="SSF103473">
    <property type="entry name" value="MFS general substrate transporter"/>
    <property type="match status" value="1"/>
</dbReference>
<evidence type="ECO:0000256" key="5">
    <source>
        <dbReference type="ARBA" id="ARBA00022989"/>
    </source>
</evidence>
<reference evidence="9 10" key="1">
    <citation type="submission" date="2019-06" db="EMBL/GenBank/DDBJ databases">
        <title>Sequencing the genomes of 1000 actinobacteria strains.</title>
        <authorList>
            <person name="Klenk H.-P."/>
        </authorList>
    </citation>
    <scope>NUCLEOTIDE SEQUENCE [LARGE SCALE GENOMIC DNA]</scope>
    <source>
        <strain evidence="9 10">DSM 18935</strain>
    </source>
</reference>
<protein>
    <submittedName>
        <fullName evidence="9">Putative MFS family arabinose efflux permease</fullName>
    </submittedName>
</protein>
<dbReference type="PROSITE" id="PS50850">
    <property type="entry name" value="MFS"/>
    <property type="match status" value="1"/>
</dbReference>
<evidence type="ECO:0000256" key="7">
    <source>
        <dbReference type="SAM" id="Phobius"/>
    </source>
</evidence>
<evidence type="ECO:0000256" key="3">
    <source>
        <dbReference type="ARBA" id="ARBA00022475"/>
    </source>
</evidence>
<accession>A0A560WHC7</accession>
<evidence type="ECO:0000313" key="10">
    <source>
        <dbReference type="Proteomes" id="UP000315628"/>
    </source>
</evidence>
<feature type="domain" description="Major facilitator superfamily (MFS) profile" evidence="8">
    <location>
        <begin position="1"/>
        <end position="422"/>
    </location>
</feature>
<dbReference type="Pfam" id="PF07690">
    <property type="entry name" value="MFS_1"/>
    <property type="match status" value="1"/>
</dbReference>
<dbReference type="RefSeq" id="WP_144855476.1">
    <property type="nucleotide sequence ID" value="NZ_BAAAYT010000002.1"/>
</dbReference>
<dbReference type="EMBL" id="VIUW01000001">
    <property type="protein sequence ID" value="TWD17077.1"/>
    <property type="molecule type" value="Genomic_DNA"/>
</dbReference>
<feature type="transmembrane region" description="Helical" evidence="7">
    <location>
        <begin position="98"/>
        <end position="116"/>
    </location>
</feature>
<feature type="transmembrane region" description="Helical" evidence="7">
    <location>
        <begin position="236"/>
        <end position="253"/>
    </location>
</feature>
<feature type="transmembrane region" description="Helical" evidence="7">
    <location>
        <begin position="122"/>
        <end position="145"/>
    </location>
</feature>
<evidence type="ECO:0000256" key="4">
    <source>
        <dbReference type="ARBA" id="ARBA00022692"/>
    </source>
</evidence>
<dbReference type="InterPro" id="IPR050171">
    <property type="entry name" value="MFS_Transporters"/>
</dbReference>
<evidence type="ECO:0000313" key="9">
    <source>
        <dbReference type="EMBL" id="TWD17077.1"/>
    </source>
</evidence>
<keyword evidence="3" id="KW-1003">Cell membrane</keyword>
<evidence type="ECO:0000256" key="6">
    <source>
        <dbReference type="ARBA" id="ARBA00023136"/>
    </source>
</evidence>
<dbReference type="Gene3D" id="1.20.1250.20">
    <property type="entry name" value="MFS general substrate transporter like domains"/>
    <property type="match status" value="1"/>
</dbReference>
<keyword evidence="5 7" id="KW-1133">Transmembrane helix</keyword>
<dbReference type="InterPro" id="IPR020846">
    <property type="entry name" value="MFS_dom"/>
</dbReference>
<evidence type="ECO:0000259" key="8">
    <source>
        <dbReference type="PROSITE" id="PS50850"/>
    </source>
</evidence>
<evidence type="ECO:0000256" key="1">
    <source>
        <dbReference type="ARBA" id="ARBA00004651"/>
    </source>
</evidence>
<keyword evidence="6 7" id="KW-0472">Membrane</keyword>
<feature type="transmembrane region" description="Helical" evidence="7">
    <location>
        <begin position="370"/>
        <end position="392"/>
    </location>
</feature>
<comment type="subcellular location">
    <subcellularLocation>
        <location evidence="1">Cell membrane</location>
        <topology evidence="1">Multi-pass membrane protein</topology>
    </subcellularLocation>
</comment>
<dbReference type="AlphaFoldDB" id="A0A560WHC7"/>
<keyword evidence="2" id="KW-0813">Transport</keyword>
<keyword evidence="4 7" id="KW-0812">Transmembrane</keyword>
<dbReference type="PANTHER" id="PTHR23517:SF2">
    <property type="entry name" value="MULTIDRUG RESISTANCE PROTEIN MDTH"/>
    <property type="match status" value="1"/>
</dbReference>
<dbReference type="Proteomes" id="UP000315628">
    <property type="component" value="Unassembled WGS sequence"/>
</dbReference>
<organism evidence="9 10">
    <name type="scientific">Marihabitans asiaticum</name>
    <dbReference type="NCBI Taxonomy" id="415218"/>
    <lineage>
        <taxon>Bacteria</taxon>
        <taxon>Bacillati</taxon>
        <taxon>Actinomycetota</taxon>
        <taxon>Actinomycetes</taxon>
        <taxon>Micrococcales</taxon>
        <taxon>Intrasporangiaceae</taxon>
        <taxon>Marihabitans</taxon>
    </lineage>
</organism>
<feature type="transmembrane region" description="Helical" evidence="7">
    <location>
        <begin position="157"/>
        <end position="180"/>
    </location>
</feature>
<feature type="transmembrane region" description="Helical" evidence="7">
    <location>
        <begin position="398"/>
        <end position="416"/>
    </location>
</feature>
<dbReference type="OrthoDB" id="5379144at2"/>
<dbReference type="InterPro" id="IPR036259">
    <property type="entry name" value="MFS_trans_sf"/>
</dbReference>
<dbReference type="InterPro" id="IPR011701">
    <property type="entry name" value="MFS"/>
</dbReference>
<dbReference type="GO" id="GO:0005886">
    <property type="term" value="C:plasma membrane"/>
    <property type="evidence" value="ECO:0007669"/>
    <property type="project" value="UniProtKB-SubCell"/>
</dbReference>
<evidence type="ECO:0000256" key="2">
    <source>
        <dbReference type="ARBA" id="ARBA00022448"/>
    </source>
</evidence>
<gene>
    <name evidence="9" type="ORF">FB557_0635</name>
</gene>
<dbReference type="PANTHER" id="PTHR23517">
    <property type="entry name" value="RESISTANCE PROTEIN MDTM, PUTATIVE-RELATED-RELATED"/>
    <property type="match status" value="1"/>
</dbReference>
<feature type="transmembrane region" description="Helical" evidence="7">
    <location>
        <begin position="186"/>
        <end position="207"/>
    </location>
</feature>
<feature type="transmembrane region" description="Helical" evidence="7">
    <location>
        <begin position="329"/>
        <end position="349"/>
    </location>
</feature>
<feature type="transmembrane region" description="Helical" evidence="7">
    <location>
        <begin position="273"/>
        <end position="292"/>
    </location>
</feature>
<keyword evidence="10" id="KW-1185">Reference proteome</keyword>
<dbReference type="GO" id="GO:0022857">
    <property type="term" value="F:transmembrane transporter activity"/>
    <property type="evidence" value="ECO:0007669"/>
    <property type="project" value="InterPro"/>
</dbReference>
<comment type="caution">
    <text evidence="9">The sequence shown here is derived from an EMBL/GenBank/DDBJ whole genome shotgun (WGS) entry which is preliminary data.</text>
</comment>
<sequence length="436" mass="45309">MTTPATSLLPVDVPAGSIEPGVRGFWRALPREGRFLLSTVALQHLGRGMTLPFTVIYLGEVRGFSLEVAGALLGATAVVAAVYGPIAGTFVDKVGARLVVMSGSILASIGTVLLAATTNLTIAVLMVLFLGLAHGTGWSASNSLISAIVAGPLRQRYFGVNFALLNLGIGVGGLLAGVVVDVDRPMTFVLLFLLDAVLVLIPVIWLLGPLRHVHGRALPGADDDRPSYRTVLRRPGFGWILGVTALSSIVGYGQMEAGIPAFARSISQVSTEAVGALFAANTVVIVALQFTVLQRIEGHRRTRVMLAMLAIWMLAYGLLGLSGLLPGSLAAAVLAVSWGAVFGLGETLLQPSIPAMVNDAAPDHLRGRMNAANSTAFMLGAVVGPVLAGQILGKDQGWLFVAVMVVGLLGCAAMVLKIERIVPPAINGVPESNPSP</sequence>
<name>A0A560WHC7_9MICO</name>
<feature type="transmembrane region" description="Helical" evidence="7">
    <location>
        <begin position="304"/>
        <end position="323"/>
    </location>
</feature>